<comment type="caution">
    <text evidence="2">The sequence shown here is derived from an EMBL/GenBank/DDBJ whole genome shotgun (WGS) entry which is preliminary data.</text>
</comment>
<protein>
    <submittedName>
        <fullName evidence="2">Uncharacterized protein</fullName>
    </submittedName>
</protein>
<sequence length="62" mass="6469">MQRLLVTAGIGVLLLGGLSVALDYQQPGQLLVTGIGMLAALVPMGGLVVVRRIKGSRVGERR</sequence>
<dbReference type="Proteomes" id="UP000242972">
    <property type="component" value="Unassembled WGS sequence"/>
</dbReference>
<keyword evidence="1" id="KW-0472">Membrane</keyword>
<reference evidence="2 3" key="1">
    <citation type="journal article" date="2014" name="BMC Genomics">
        <title>Comparison of environmental and isolate Sulfobacillus genomes reveals diverse carbon, sulfur, nitrogen, and hydrogen metabolisms.</title>
        <authorList>
            <person name="Justice N.B."/>
            <person name="Norman A."/>
            <person name="Brown C.T."/>
            <person name="Singh A."/>
            <person name="Thomas B.C."/>
            <person name="Banfield J.F."/>
        </authorList>
    </citation>
    <scope>NUCLEOTIDE SEQUENCE [LARGE SCALE GENOMIC DNA]</scope>
    <source>
        <strain evidence="2">AMDSBA4</strain>
    </source>
</reference>
<keyword evidence="1" id="KW-1133">Transmembrane helix</keyword>
<evidence type="ECO:0000313" key="2">
    <source>
        <dbReference type="EMBL" id="PSR34831.1"/>
    </source>
</evidence>
<accession>A0A2T2XK21</accession>
<name>A0A2T2XK21_9FIRM</name>
<keyword evidence="1" id="KW-0812">Transmembrane</keyword>
<proteinExistence type="predicted"/>
<organism evidence="2 3">
    <name type="scientific">Sulfobacillus benefaciens</name>
    <dbReference type="NCBI Taxonomy" id="453960"/>
    <lineage>
        <taxon>Bacteria</taxon>
        <taxon>Bacillati</taxon>
        <taxon>Bacillota</taxon>
        <taxon>Clostridia</taxon>
        <taxon>Eubacteriales</taxon>
        <taxon>Clostridiales Family XVII. Incertae Sedis</taxon>
        <taxon>Sulfobacillus</taxon>
    </lineage>
</organism>
<feature type="transmembrane region" description="Helical" evidence="1">
    <location>
        <begin position="31"/>
        <end position="53"/>
    </location>
</feature>
<dbReference type="EMBL" id="PXYW01000006">
    <property type="protein sequence ID" value="PSR34831.1"/>
    <property type="molecule type" value="Genomic_DNA"/>
</dbReference>
<gene>
    <name evidence="2" type="ORF">C7B46_03735</name>
</gene>
<evidence type="ECO:0000313" key="3">
    <source>
        <dbReference type="Proteomes" id="UP000242972"/>
    </source>
</evidence>
<dbReference type="AlphaFoldDB" id="A0A2T2XK21"/>
<evidence type="ECO:0000256" key="1">
    <source>
        <dbReference type="SAM" id="Phobius"/>
    </source>
</evidence>